<proteinExistence type="predicted"/>
<keyword evidence="5" id="KW-0645">Protease</keyword>
<dbReference type="InterPro" id="IPR001584">
    <property type="entry name" value="Integrase_cat-core"/>
</dbReference>
<feature type="domain" description="CCHC-type" evidence="10">
    <location>
        <begin position="376"/>
        <end position="389"/>
    </location>
</feature>
<dbReference type="InterPro" id="IPR050951">
    <property type="entry name" value="Retrovirus_Pol_polyprotein"/>
</dbReference>
<dbReference type="InterPro" id="IPR041588">
    <property type="entry name" value="Integrase_H2C2"/>
</dbReference>
<keyword evidence="3" id="KW-0548">Nucleotidyltransferase</keyword>
<dbReference type="SMART" id="SM00343">
    <property type="entry name" value="ZnF_C2HC"/>
    <property type="match status" value="1"/>
</dbReference>
<dbReference type="FunFam" id="1.10.340.70:FF:000001">
    <property type="entry name" value="Retrovirus-related Pol polyprotein from transposon gypsy-like Protein"/>
    <property type="match status" value="1"/>
</dbReference>
<keyword evidence="4" id="KW-0540">Nuclease</keyword>
<keyword evidence="7" id="KW-0378">Hydrolase</keyword>
<dbReference type="SUPFAM" id="SSF53098">
    <property type="entry name" value="Ribonuclease H-like"/>
    <property type="match status" value="1"/>
</dbReference>
<name>A0A1R1YJS5_9FUNG</name>
<dbReference type="InterPro" id="IPR021109">
    <property type="entry name" value="Peptidase_aspartic_dom_sf"/>
</dbReference>
<evidence type="ECO:0000256" key="2">
    <source>
        <dbReference type="ARBA" id="ARBA00022679"/>
    </source>
</evidence>
<dbReference type="GO" id="GO:0005634">
    <property type="term" value="C:nucleus"/>
    <property type="evidence" value="ECO:0007669"/>
    <property type="project" value="UniProtKB-ARBA"/>
</dbReference>
<dbReference type="GO" id="GO:0008270">
    <property type="term" value="F:zinc ion binding"/>
    <property type="evidence" value="ECO:0007669"/>
    <property type="project" value="UniProtKB-KW"/>
</dbReference>
<dbReference type="EC" id="2.7.7.49" evidence="1"/>
<dbReference type="Gene3D" id="3.30.420.10">
    <property type="entry name" value="Ribonuclease H-like superfamily/Ribonuclease H"/>
    <property type="match status" value="1"/>
</dbReference>
<dbReference type="Pfam" id="PF00098">
    <property type="entry name" value="zf-CCHC"/>
    <property type="match status" value="1"/>
</dbReference>
<dbReference type="GO" id="GO:0004519">
    <property type="term" value="F:endonuclease activity"/>
    <property type="evidence" value="ECO:0007669"/>
    <property type="project" value="UniProtKB-KW"/>
</dbReference>
<dbReference type="Gene3D" id="1.10.340.70">
    <property type="match status" value="1"/>
</dbReference>
<evidence type="ECO:0000259" key="10">
    <source>
        <dbReference type="PROSITE" id="PS50158"/>
    </source>
</evidence>
<dbReference type="InterPro" id="IPR041373">
    <property type="entry name" value="RT_RNaseH"/>
</dbReference>
<dbReference type="PANTHER" id="PTHR37984">
    <property type="entry name" value="PROTEIN CBG26694"/>
    <property type="match status" value="1"/>
</dbReference>
<keyword evidence="9" id="KW-0479">Metal-binding</keyword>
<dbReference type="Proteomes" id="UP000187429">
    <property type="component" value="Unassembled WGS sequence"/>
</dbReference>
<keyword evidence="9" id="KW-0863">Zinc-finger</keyword>
<evidence type="ECO:0000259" key="11">
    <source>
        <dbReference type="PROSITE" id="PS50994"/>
    </source>
</evidence>
<keyword evidence="6" id="KW-0255">Endonuclease</keyword>
<dbReference type="SUPFAM" id="SSF57756">
    <property type="entry name" value="Retrovirus zinc finger-like domains"/>
    <property type="match status" value="1"/>
</dbReference>
<dbReference type="InterPro" id="IPR001878">
    <property type="entry name" value="Znf_CCHC"/>
</dbReference>
<dbReference type="InterPro" id="IPR036875">
    <property type="entry name" value="Znf_CCHC_sf"/>
</dbReference>
<dbReference type="SUPFAM" id="SSF56672">
    <property type="entry name" value="DNA/RNA polymerases"/>
    <property type="match status" value="1"/>
</dbReference>
<keyword evidence="5" id="KW-0064">Aspartyl protease</keyword>
<dbReference type="InterPro" id="IPR043502">
    <property type="entry name" value="DNA/RNA_pol_sf"/>
</dbReference>
<dbReference type="InterPro" id="IPR043128">
    <property type="entry name" value="Rev_trsase/Diguanyl_cyclase"/>
</dbReference>
<evidence type="ECO:0000256" key="4">
    <source>
        <dbReference type="ARBA" id="ARBA00022722"/>
    </source>
</evidence>
<dbReference type="GO" id="GO:0003676">
    <property type="term" value="F:nucleic acid binding"/>
    <property type="evidence" value="ECO:0007669"/>
    <property type="project" value="InterPro"/>
</dbReference>
<evidence type="ECO:0000256" key="3">
    <source>
        <dbReference type="ARBA" id="ARBA00022695"/>
    </source>
</evidence>
<dbReference type="Pfam" id="PF13650">
    <property type="entry name" value="Asp_protease_2"/>
    <property type="match status" value="1"/>
</dbReference>
<evidence type="ECO:0000256" key="6">
    <source>
        <dbReference type="ARBA" id="ARBA00022759"/>
    </source>
</evidence>
<dbReference type="GO" id="GO:0003964">
    <property type="term" value="F:RNA-directed DNA polymerase activity"/>
    <property type="evidence" value="ECO:0007669"/>
    <property type="project" value="UniProtKB-KW"/>
</dbReference>
<dbReference type="Pfam" id="PF17917">
    <property type="entry name" value="RT_RNaseH"/>
    <property type="match status" value="1"/>
</dbReference>
<dbReference type="AlphaFoldDB" id="A0A1R1YJS5"/>
<dbReference type="InterPro" id="IPR036397">
    <property type="entry name" value="RNaseH_sf"/>
</dbReference>
<protein>
    <recommendedName>
        <fullName evidence="1">RNA-directed DNA polymerase</fullName>
        <ecNumber evidence="1">2.7.7.49</ecNumber>
    </recommendedName>
</protein>
<dbReference type="OrthoDB" id="5592268at2759"/>
<evidence type="ECO:0000256" key="8">
    <source>
        <dbReference type="ARBA" id="ARBA00022918"/>
    </source>
</evidence>
<dbReference type="EMBL" id="LSSM01001244">
    <property type="protein sequence ID" value="OMJ26986.1"/>
    <property type="molecule type" value="Genomic_DNA"/>
</dbReference>
<comment type="caution">
    <text evidence="12">The sequence shown here is derived from an EMBL/GenBank/DDBJ whole genome shotgun (WGS) entry which is preliminary data.</text>
</comment>
<dbReference type="GO" id="GO:0015074">
    <property type="term" value="P:DNA integration"/>
    <property type="evidence" value="ECO:0007669"/>
    <property type="project" value="InterPro"/>
</dbReference>
<dbReference type="Gene3D" id="2.40.70.10">
    <property type="entry name" value="Acid Proteases"/>
    <property type="match status" value="1"/>
</dbReference>
<organism evidence="12 13">
    <name type="scientific">Smittium culicis</name>
    <dbReference type="NCBI Taxonomy" id="133412"/>
    <lineage>
        <taxon>Eukaryota</taxon>
        <taxon>Fungi</taxon>
        <taxon>Fungi incertae sedis</taxon>
        <taxon>Zoopagomycota</taxon>
        <taxon>Kickxellomycotina</taxon>
        <taxon>Harpellomycetes</taxon>
        <taxon>Harpellales</taxon>
        <taxon>Legeriomycetaceae</taxon>
        <taxon>Smittium</taxon>
    </lineage>
</organism>
<sequence length="1223" mass="138996">MSDNSIQLTASQISNAEELLASKDNEISSLRQQLIDGENSFNALAEEHNKLAAALSEKDAELAQLKLSLDTESRHRLEQAVAYEQLKAETAMKCEQLAVKEASLYKQIMELQNNTGTNISAAGQASLRNIPKIPSFDGQPISFNRWIFGVDELFTNYPGLSDFQKRILVVDSLKGEARSWYDAEPDGNIDNWVNLRQSLSKQFGGAESLSMALDKIYTMRLTEKSDFNSFIQQVRPAIKIVTGDNSKLAIVMLRKQIDQSIRKYLPEIANETFEEFEKRLKAQITEIQSKPARMNVDRQLSMEIDPIVTSIKPDQNITISAAQYTPQYNNRYGSANTRFGAQNFRNPFQRNTKPHSRDNTTMTKAQFDEYVRNSQCYNCGQKGHLRSSCNKPFRPVRFMNPLVSESFEEGKDNAQYRLSDEVVPPTALTTMNLHLNENICFKIKATINDFPVSVLLDSGSQITSISSSIVEKLNLKPKLHKPIKIKLGNNSTVTTSDKVVSTCISFGNTKYDTIFRIMPSQPLDIILGANFIFASKVTYSPMDMTICFTQGNKHDKFCMMPSGSKATEWAPLVLAASAVDCLPTADPDISEILRSVAQLFDPTPSIINTNFPHRLRLTTDQPVHSRMRRYSPEETRTLREHVQELYKAGYARPSTSPYSANPLIVPKADGTPRVVINFRPLNKVTIRDEYPLPRIDIILNQLFGCRFYSKYASRNLLPAEMNYCASDKEALAVIYGFNKFHHYVHSTRTELFTDHRALISALSNDDPRETANEIVTTNHNSANTDNLSILPTSNEIAKQQRIDENCKAIIETLENLESRPQHLINQAKSYRLIVNKLYNISDARNPRLYVPKSLQKHFLYHYHDTPLSSHLGHRRTFDKLRKTVFWPHMSRDVFGYIQSCRICQLTKHSTLQTPDAIAVPSTSAEITVKALEKRLIVPHGCPQKILSDNGSAFTSHKMRMFCYKFGIKQVFSSPYHPETNGMTERFNRTLKTMIKAYCTEDQTDWDKHIDMHVLAYRTAKHETLGISPFKALYGREPRLPADSYKPANHNLPLSILAYEKLLQARLEPIRKTIAHNNKVAKMEMEKRYNQRHRAVTYNIGDYVLLKRETAEGLNNSLALSSNYTGPYRVAKKIGRVSYRISRTDEDGYTTQITAHIRRLRPFNSRDRTALMGEEDDVTPISSQDSDILTRPMNSRDSQLLNDIPCNPIGQVQHEVMTISNTIG</sequence>
<dbReference type="InterPro" id="IPR012337">
    <property type="entry name" value="RNaseH-like_sf"/>
</dbReference>
<dbReference type="SUPFAM" id="SSF50630">
    <property type="entry name" value="Acid proteases"/>
    <property type="match status" value="1"/>
</dbReference>
<dbReference type="Gene3D" id="4.10.60.10">
    <property type="entry name" value="Zinc finger, CCHC-type"/>
    <property type="match status" value="1"/>
</dbReference>
<dbReference type="Gene3D" id="3.10.10.10">
    <property type="entry name" value="HIV Type 1 Reverse Transcriptase, subunit A, domain 1"/>
    <property type="match status" value="1"/>
</dbReference>
<accession>A0A1R1YJS5</accession>
<evidence type="ECO:0000256" key="1">
    <source>
        <dbReference type="ARBA" id="ARBA00012493"/>
    </source>
</evidence>
<evidence type="ECO:0000313" key="13">
    <source>
        <dbReference type="Proteomes" id="UP000187429"/>
    </source>
</evidence>
<dbReference type="PROSITE" id="PS50994">
    <property type="entry name" value="INTEGRASE"/>
    <property type="match status" value="1"/>
</dbReference>
<reference evidence="13" key="1">
    <citation type="submission" date="2017-01" db="EMBL/GenBank/DDBJ databases">
        <authorList>
            <person name="Wang Y."/>
            <person name="White M."/>
            <person name="Kvist S."/>
            <person name="Moncalvo J.-M."/>
        </authorList>
    </citation>
    <scope>NUCLEOTIDE SEQUENCE [LARGE SCALE GENOMIC DNA]</scope>
    <source>
        <strain evidence="13">ID-206-W2</strain>
    </source>
</reference>
<dbReference type="PROSITE" id="PS50158">
    <property type="entry name" value="ZF_CCHC"/>
    <property type="match status" value="1"/>
</dbReference>
<keyword evidence="2" id="KW-0808">Transferase</keyword>
<gene>
    <name evidence="12" type="ORF">AYI69_g3594</name>
</gene>
<dbReference type="Pfam" id="PF17921">
    <property type="entry name" value="Integrase_H2C2"/>
    <property type="match status" value="1"/>
</dbReference>
<feature type="domain" description="Integrase catalytic" evidence="11">
    <location>
        <begin position="862"/>
        <end position="1036"/>
    </location>
</feature>
<dbReference type="PANTHER" id="PTHR37984:SF15">
    <property type="entry name" value="INTEGRASE CATALYTIC DOMAIN-CONTAINING PROTEIN"/>
    <property type="match status" value="1"/>
</dbReference>
<evidence type="ECO:0000256" key="7">
    <source>
        <dbReference type="ARBA" id="ARBA00022801"/>
    </source>
</evidence>
<dbReference type="GO" id="GO:0006508">
    <property type="term" value="P:proteolysis"/>
    <property type="evidence" value="ECO:0007669"/>
    <property type="project" value="InterPro"/>
</dbReference>
<keyword evidence="9" id="KW-0862">Zinc</keyword>
<evidence type="ECO:0000313" key="12">
    <source>
        <dbReference type="EMBL" id="OMJ26986.1"/>
    </source>
</evidence>
<dbReference type="InterPro" id="IPR001969">
    <property type="entry name" value="Aspartic_peptidase_AS"/>
</dbReference>
<evidence type="ECO:0000256" key="5">
    <source>
        <dbReference type="ARBA" id="ARBA00022750"/>
    </source>
</evidence>
<dbReference type="GO" id="GO:0004190">
    <property type="term" value="F:aspartic-type endopeptidase activity"/>
    <property type="evidence" value="ECO:0007669"/>
    <property type="project" value="UniProtKB-KW"/>
</dbReference>
<dbReference type="Gene3D" id="3.30.70.270">
    <property type="match status" value="1"/>
</dbReference>
<keyword evidence="13" id="KW-1185">Reference proteome</keyword>
<dbReference type="CDD" id="cd00303">
    <property type="entry name" value="retropepsin_like"/>
    <property type="match status" value="1"/>
</dbReference>
<dbReference type="PROSITE" id="PS00141">
    <property type="entry name" value="ASP_PROTEASE"/>
    <property type="match status" value="1"/>
</dbReference>
<keyword evidence="8" id="KW-0695">RNA-directed DNA polymerase</keyword>
<evidence type="ECO:0000256" key="9">
    <source>
        <dbReference type="PROSITE-ProRule" id="PRU00047"/>
    </source>
</evidence>
<dbReference type="Pfam" id="PF00665">
    <property type="entry name" value="rve"/>
    <property type="match status" value="1"/>
</dbReference>